<feature type="transmembrane region" description="Helical" evidence="1">
    <location>
        <begin position="382"/>
        <end position="407"/>
    </location>
</feature>
<dbReference type="EMBL" id="CP073767">
    <property type="protein sequence ID" value="UWZ51403.1"/>
    <property type="molecule type" value="Genomic_DNA"/>
</dbReference>
<evidence type="ECO:0008006" key="4">
    <source>
        <dbReference type="Google" id="ProtNLM"/>
    </source>
</evidence>
<dbReference type="AlphaFoldDB" id="A0A9Q9IDW8"/>
<evidence type="ECO:0000256" key="1">
    <source>
        <dbReference type="SAM" id="Phobius"/>
    </source>
</evidence>
<keyword evidence="1" id="KW-1133">Transmembrane helix</keyword>
<keyword evidence="3" id="KW-1185">Reference proteome</keyword>
<proteinExistence type="predicted"/>
<dbReference type="OrthoDB" id="185815at2"/>
<evidence type="ECO:0000313" key="3">
    <source>
        <dbReference type="Proteomes" id="UP001058003"/>
    </source>
</evidence>
<keyword evidence="1" id="KW-0472">Membrane</keyword>
<dbReference type="Gene3D" id="2.60.120.200">
    <property type="match status" value="1"/>
</dbReference>
<evidence type="ECO:0000313" key="2">
    <source>
        <dbReference type="EMBL" id="UWZ51403.1"/>
    </source>
</evidence>
<reference evidence="2" key="1">
    <citation type="submission" date="2021-04" db="EMBL/GenBank/DDBJ databases">
        <title>Dactylosporangium aurantiacum NRRL B-8018 full assembly.</title>
        <authorList>
            <person name="Hartkoorn R.C."/>
            <person name="Beaudoing E."/>
            <person name="Hot D."/>
        </authorList>
    </citation>
    <scope>NUCLEOTIDE SEQUENCE</scope>
    <source>
        <strain evidence="2">NRRL B-8018</strain>
    </source>
</reference>
<feature type="transmembrane region" description="Helical" evidence="1">
    <location>
        <begin position="337"/>
        <end position="362"/>
    </location>
</feature>
<name>A0A9Q9IDW8_9ACTN</name>
<dbReference type="KEGG" id="daur:Daura_32215"/>
<gene>
    <name evidence="2" type="ORF">Daura_32215</name>
</gene>
<protein>
    <recommendedName>
        <fullName evidence="4">DUF1349 domain-containing protein</fullName>
    </recommendedName>
</protein>
<dbReference type="Proteomes" id="UP001058003">
    <property type="component" value="Chromosome"/>
</dbReference>
<feature type="transmembrane region" description="Helical" evidence="1">
    <location>
        <begin position="414"/>
        <end position="433"/>
    </location>
</feature>
<keyword evidence="1" id="KW-0812">Transmembrane</keyword>
<dbReference type="RefSeq" id="WP_052388058.1">
    <property type="nucleotide sequence ID" value="NZ_CP073767.1"/>
</dbReference>
<organism evidence="2 3">
    <name type="scientific">Dactylosporangium aurantiacum</name>
    <dbReference type="NCBI Taxonomy" id="35754"/>
    <lineage>
        <taxon>Bacteria</taxon>
        <taxon>Bacillati</taxon>
        <taxon>Actinomycetota</taxon>
        <taxon>Actinomycetes</taxon>
        <taxon>Micromonosporales</taxon>
        <taxon>Micromonosporaceae</taxon>
        <taxon>Dactylosporangium</taxon>
    </lineage>
</organism>
<accession>A0A9Q9IDW8</accession>
<feature type="transmembrane region" description="Helical" evidence="1">
    <location>
        <begin position="478"/>
        <end position="499"/>
    </location>
</feature>
<sequence length="504" mass="51936">MSDATFRRLVRAEWTKFSTVPGWRTGTAAAALMIVLFAVLTAASATGGTTPVPVGPHGGPVSDSFYFVHQPLRGDGAITVAVTSLTTVIGGDPDGREPTVPWAKAGLIIKDGATPGTSYAAVMVTGGHGVRMQHDFVHDTAGEPGQASPSAPRWLRLTRAGDTITGETSVDGGRWSRVSTVRLAGLPTVVQAGLFVACPNDVDGRGTRTAAATAVFGRPDLQGQWAQGRWDGAQVGAEVATFGGYPPVPGEVDVHGPHMTGGSVPTGDGFTVTGAGDIAPAARFEVPLGGTVSDLLFGTFTALIAMSVVGTLFITAEYRHALIRTTLSAGPQRLRVLAAKAVVLGGVTFLTTLPATALAVPLSERIARAQGLYLFPVSTATAVRVALGTAALLALTAVFALGVGTLLRRSATAVTTVVVTVVLPHVLVLTPILPASAQRWLTLVTPDAAFAVQHTIVRYAHVDSIYTPSSGYYPLGPWSGLAVLAGYAAAALLLAAFALRRRDA</sequence>
<feature type="transmembrane region" description="Helical" evidence="1">
    <location>
        <begin position="295"/>
        <end position="316"/>
    </location>
</feature>